<comment type="caution">
    <text evidence="1">The sequence shown here is derived from an EMBL/GenBank/DDBJ whole genome shotgun (WGS) entry which is preliminary data.</text>
</comment>
<gene>
    <name evidence="1" type="ORF">BE21_56095</name>
</gene>
<dbReference type="Proteomes" id="UP000075502">
    <property type="component" value="Unassembled WGS sequence"/>
</dbReference>
<dbReference type="SUPFAM" id="SSF48076">
    <property type="entry name" value="LigA subunit of an aromatic-ring-opening dioxygenase LigAB"/>
    <property type="match status" value="1"/>
</dbReference>
<organism evidence="1 2">
    <name type="scientific">Sorangium cellulosum</name>
    <name type="common">Polyangium cellulosum</name>
    <dbReference type="NCBI Taxonomy" id="56"/>
    <lineage>
        <taxon>Bacteria</taxon>
        <taxon>Pseudomonadati</taxon>
        <taxon>Myxococcota</taxon>
        <taxon>Polyangia</taxon>
        <taxon>Polyangiales</taxon>
        <taxon>Polyangiaceae</taxon>
        <taxon>Sorangium</taxon>
    </lineage>
</organism>
<sequence>MVQTTSFPPGALSLLYHLANTEDVRARFKADPSSVLHEFALSPQAQQAIKTAGDDLTPENCAAVLAFVQSEIEQRRELMW</sequence>
<name>A0A150TAW7_SORCE</name>
<dbReference type="AlphaFoldDB" id="A0A150TAW7"/>
<dbReference type="InterPro" id="IPR036622">
    <property type="entry name" value="LigA_sf"/>
</dbReference>
<dbReference type="Gene3D" id="1.10.700.10">
    <property type="entry name" value="Dioxygenase LigAB, LigA subunit"/>
    <property type="match status" value="1"/>
</dbReference>
<accession>A0A150TAW7</accession>
<protein>
    <submittedName>
        <fullName evidence="1">Uncharacterized protein</fullName>
    </submittedName>
</protein>
<dbReference type="EMBL" id="JEME01003224">
    <property type="protein sequence ID" value="KYG01834.1"/>
    <property type="molecule type" value="Genomic_DNA"/>
</dbReference>
<evidence type="ECO:0000313" key="2">
    <source>
        <dbReference type="Proteomes" id="UP000075502"/>
    </source>
</evidence>
<evidence type="ECO:0000313" key="1">
    <source>
        <dbReference type="EMBL" id="KYG01834.1"/>
    </source>
</evidence>
<reference evidence="1 2" key="1">
    <citation type="submission" date="2014-02" db="EMBL/GenBank/DDBJ databases">
        <title>The small core and large imbalanced accessory genome model reveals a collaborative survival strategy of Sorangium cellulosum strains in nature.</title>
        <authorList>
            <person name="Han K."/>
            <person name="Peng R."/>
            <person name="Blom J."/>
            <person name="Li Y.-Z."/>
        </authorList>
    </citation>
    <scope>NUCLEOTIDE SEQUENCE [LARGE SCALE GENOMIC DNA]</scope>
    <source>
        <strain evidence="1 2">So0007-03</strain>
    </source>
</reference>
<proteinExistence type="predicted"/>